<dbReference type="Proteomes" id="UP000294684">
    <property type="component" value="Unassembled WGS sequence"/>
</dbReference>
<dbReference type="STRING" id="1193051.LEP1GSC017_2089"/>
<keyword evidence="2" id="KW-1185">Reference proteome</keyword>
<dbReference type="GeneID" id="79827217"/>
<name>A0A4R8MXD9_LEPME</name>
<dbReference type="EMBL" id="SORO01000001">
    <property type="protein sequence ID" value="TDY72898.1"/>
    <property type="molecule type" value="Genomic_DNA"/>
</dbReference>
<reference evidence="1 2" key="1">
    <citation type="submission" date="2019-03" db="EMBL/GenBank/DDBJ databases">
        <title>Genomic Encyclopedia of Archaeal and Bacterial Type Strains, Phase II (KMG-II): from individual species to whole genera.</title>
        <authorList>
            <person name="Goeker M."/>
        </authorList>
    </citation>
    <scope>NUCLEOTIDE SEQUENCE [LARGE SCALE GENOMIC DNA]</scope>
    <source>
        <strain evidence="1 2">DSM 21537</strain>
    </source>
</reference>
<evidence type="ECO:0000313" key="1">
    <source>
        <dbReference type="EMBL" id="TDY72898.1"/>
    </source>
</evidence>
<accession>A0A4R8MXD9</accession>
<organism evidence="1 2">
    <name type="scientific">Leptospira meyeri</name>
    <dbReference type="NCBI Taxonomy" id="29508"/>
    <lineage>
        <taxon>Bacteria</taxon>
        <taxon>Pseudomonadati</taxon>
        <taxon>Spirochaetota</taxon>
        <taxon>Spirochaetia</taxon>
        <taxon>Leptospirales</taxon>
        <taxon>Leptospiraceae</taxon>
        <taxon>Leptospira</taxon>
    </lineage>
</organism>
<gene>
    <name evidence="1" type="ORF">CLV96_1914</name>
</gene>
<proteinExistence type="predicted"/>
<protein>
    <submittedName>
        <fullName evidence="1">Uncharacterized protein</fullName>
    </submittedName>
</protein>
<sequence length="151" mass="17557">MIWYLRVFGVFVLVFTVAVFRQSATKLERTWDVTNKPEQVQKVLYDSFQPKSFRTPVVGETWETKVMGEVVKSTTTLVNSQGNFEFQITTEGFKHYQVLKETYSLEPIQNGVRIHGTWDLETKPNTISKLLFLFFSDADLNYLAEGKQKLF</sequence>
<dbReference type="AlphaFoldDB" id="A0A4R8MXD9"/>
<comment type="caution">
    <text evidence="1">The sequence shown here is derived from an EMBL/GenBank/DDBJ whole genome shotgun (WGS) entry which is preliminary data.</text>
</comment>
<dbReference type="OrthoDB" id="343765at2"/>
<dbReference type="RefSeq" id="WP_004787644.1">
    <property type="nucleotide sequence ID" value="NZ_SORO01000001.1"/>
</dbReference>
<evidence type="ECO:0000313" key="2">
    <source>
        <dbReference type="Proteomes" id="UP000294684"/>
    </source>
</evidence>